<evidence type="ECO:0000313" key="1">
    <source>
        <dbReference type="EMBL" id="KDR81677.1"/>
    </source>
</evidence>
<feature type="non-terminal residue" evidence="1">
    <location>
        <position position="50"/>
    </location>
</feature>
<dbReference type="Proteomes" id="UP000027222">
    <property type="component" value="Unassembled WGS sequence"/>
</dbReference>
<dbReference type="AlphaFoldDB" id="A0A067TH40"/>
<evidence type="ECO:0000313" key="2">
    <source>
        <dbReference type="Proteomes" id="UP000027222"/>
    </source>
</evidence>
<keyword evidence="2" id="KW-1185">Reference proteome</keyword>
<name>A0A067TH40_GALM3</name>
<sequence length="50" mass="6272">RGLDPFLGVFTGFLAYYLHENHPRTGRRDDDKLMELLRWKYRKYQEKRRE</sequence>
<gene>
    <name evidence="1" type="ORF">GALMADRAFT_32836</name>
</gene>
<organism evidence="1 2">
    <name type="scientific">Galerina marginata (strain CBS 339.88)</name>
    <dbReference type="NCBI Taxonomy" id="685588"/>
    <lineage>
        <taxon>Eukaryota</taxon>
        <taxon>Fungi</taxon>
        <taxon>Dikarya</taxon>
        <taxon>Basidiomycota</taxon>
        <taxon>Agaricomycotina</taxon>
        <taxon>Agaricomycetes</taxon>
        <taxon>Agaricomycetidae</taxon>
        <taxon>Agaricales</taxon>
        <taxon>Agaricineae</taxon>
        <taxon>Strophariaceae</taxon>
        <taxon>Galerina</taxon>
    </lineage>
</organism>
<accession>A0A067TH40</accession>
<dbReference type="HOGENOM" id="CLU_188578_0_1_1"/>
<feature type="non-terminal residue" evidence="1">
    <location>
        <position position="1"/>
    </location>
</feature>
<dbReference type="GO" id="GO:0009306">
    <property type="term" value="P:protein secretion"/>
    <property type="evidence" value="ECO:0007669"/>
    <property type="project" value="InterPro"/>
</dbReference>
<reference evidence="2" key="1">
    <citation type="journal article" date="2014" name="Proc. Natl. Acad. Sci. U.S.A.">
        <title>Extensive sampling of basidiomycete genomes demonstrates inadequacy of the white-rot/brown-rot paradigm for wood decay fungi.</title>
        <authorList>
            <person name="Riley R."/>
            <person name="Salamov A.A."/>
            <person name="Brown D.W."/>
            <person name="Nagy L.G."/>
            <person name="Floudas D."/>
            <person name="Held B.W."/>
            <person name="Levasseur A."/>
            <person name="Lombard V."/>
            <person name="Morin E."/>
            <person name="Otillar R."/>
            <person name="Lindquist E.A."/>
            <person name="Sun H."/>
            <person name="LaButti K.M."/>
            <person name="Schmutz J."/>
            <person name="Jabbour D."/>
            <person name="Luo H."/>
            <person name="Baker S.E."/>
            <person name="Pisabarro A.G."/>
            <person name="Walton J.D."/>
            <person name="Blanchette R.A."/>
            <person name="Henrissat B."/>
            <person name="Martin F."/>
            <person name="Cullen D."/>
            <person name="Hibbett D.S."/>
            <person name="Grigoriev I.V."/>
        </authorList>
    </citation>
    <scope>NUCLEOTIDE SEQUENCE [LARGE SCALE GENOMIC DNA]</scope>
    <source>
        <strain evidence="2">CBS 339.88</strain>
    </source>
</reference>
<dbReference type="Pfam" id="PF11654">
    <property type="entry name" value="NCE101"/>
    <property type="match status" value="1"/>
</dbReference>
<dbReference type="STRING" id="685588.A0A067TH40"/>
<dbReference type="EMBL" id="KL142370">
    <property type="protein sequence ID" value="KDR81677.1"/>
    <property type="molecule type" value="Genomic_DNA"/>
</dbReference>
<protein>
    <submittedName>
        <fullName evidence="1">Uncharacterized protein</fullName>
    </submittedName>
</protein>
<dbReference type="OrthoDB" id="2155101at2759"/>
<proteinExistence type="predicted"/>
<dbReference type="InterPro" id="IPR024242">
    <property type="entry name" value="NCE101"/>
</dbReference>